<organism evidence="1 2">
    <name type="scientific">Bradyrhizobium brasilense</name>
    <dbReference type="NCBI Taxonomy" id="1419277"/>
    <lineage>
        <taxon>Bacteria</taxon>
        <taxon>Pseudomonadati</taxon>
        <taxon>Pseudomonadota</taxon>
        <taxon>Alphaproteobacteria</taxon>
        <taxon>Hyphomicrobiales</taxon>
        <taxon>Nitrobacteraceae</taxon>
        <taxon>Bradyrhizobium</taxon>
    </lineage>
</organism>
<gene>
    <name evidence="1" type="ORF">SAMN05216337_10085</name>
</gene>
<name>A0A1G6S845_9BRAD</name>
<protein>
    <submittedName>
        <fullName evidence="1">Uncharacterized protein</fullName>
    </submittedName>
</protein>
<evidence type="ECO:0000313" key="1">
    <source>
        <dbReference type="EMBL" id="SDD13090.1"/>
    </source>
</evidence>
<accession>A0A1G6S845</accession>
<proteinExistence type="predicted"/>
<sequence length="35" mass="3595">MQDADLCGAGGGARHLLWGALATRRDEAANQIGQA</sequence>
<reference evidence="1 2" key="1">
    <citation type="submission" date="2016-10" db="EMBL/GenBank/DDBJ databases">
        <authorList>
            <person name="de Groot N.N."/>
        </authorList>
    </citation>
    <scope>NUCLEOTIDE SEQUENCE [LARGE SCALE GENOMIC DNA]</scope>
    <source>
        <strain evidence="1 2">R5</strain>
    </source>
</reference>
<dbReference type="EMBL" id="FMZW01000008">
    <property type="protein sequence ID" value="SDD13090.1"/>
    <property type="molecule type" value="Genomic_DNA"/>
</dbReference>
<dbReference type="AlphaFoldDB" id="A0A1G6S845"/>
<evidence type="ECO:0000313" key="2">
    <source>
        <dbReference type="Proteomes" id="UP000199245"/>
    </source>
</evidence>
<dbReference type="Proteomes" id="UP000199245">
    <property type="component" value="Unassembled WGS sequence"/>
</dbReference>